<reference evidence="2" key="1">
    <citation type="journal article" date="2014" name="Int. J. Syst. Evol. Microbiol.">
        <title>Complete genome sequence of Corynebacterium casei LMG S-19264T (=DSM 44701T), isolated from a smear-ripened cheese.</title>
        <authorList>
            <consortium name="US DOE Joint Genome Institute (JGI-PGF)"/>
            <person name="Walter F."/>
            <person name="Albersmeier A."/>
            <person name="Kalinowski J."/>
            <person name="Ruckert C."/>
        </authorList>
    </citation>
    <scope>NUCLEOTIDE SEQUENCE</scope>
    <source>
        <strain evidence="2">NBRC 112290</strain>
    </source>
</reference>
<dbReference type="AlphaFoldDB" id="A0AA37XHT7"/>
<dbReference type="InterPro" id="IPR046879">
    <property type="entry name" value="KANL3/Tex30_Abhydrolase"/>
</dbReference>
<sequence length="109" mass="11281">MAVADGLAVAGLLLLSYPLHPPGRPENLRTDHLGAITAPTLAVTGERDPFGTPTEMREHLAAITGPTEIVLVPGNHSPALGPVLAAVRAWVGASAQWPRLPAGESKVAR</sequence>
<evidence type="ECO:0000313" key="3">
    <source>
        <dbReference type="Proteomes" id="UP001157161"/>
    </source>
</evidence>
<protein>
    <recommendedName>
        <fullName evidence="1">KANL3/Tex30 alpha/beta hydrolase-like domain-containing protein</fullName>
    </recommendedName>
</protein>
<name>A0AA37XHT7_9MICO</name>
<gene>
    <name evidence="2" type="ORF">GCM10025875_28320</name>
</gene>
<comment type="caution">
    <text evidence="2">The sequence shown here is derived from an EMBL/GenBank/DDBJ whole genome shotgun (WGS) entry which is preliminary data.</text>
</comment>
<reference evidence="2" key="2">
    <citation type="submission" date="2023-02" db="EMBL/GenBank/DDBJ databases">
        <authorList>
            <person name="Sun Q."/>
            <person name="Mori K."/>
        </authorList>
    </citation>
    <scope>NUCLEOTIDE SEQUENCE</scope>
    <source>
        <strain evidence="2">NBRC 112290</strain>
    </source>
</reference>
<dbReference type="SUPFAM" id="SSF53474">
    <property type="entry name" value="alpha/beta-Hydrolases"/>
    <property type="match status" value="1"/>
</dbReference>
<dbReference type="InterPro" id="IPR029058">
    <property type="entry name" value="AB_hydrolase_fold"/>
</dbReference>
<proteinExistence type="predicted"/>
<evidence type="ECO:0000313" key="2">
    <source>
        <dbReference type="EMBL" id="GMA32840.1"/>
    </source>
</evidence>
<dbReference type="EMBL" id="BSUM01000001">
    <property type="protein sequence ID" value="GMA32840.1"/>
    <property type="molecule type" value="Genomic_DNA"/>
</dbReference>
<dbReference type="Proteomes" id="UP001157161">
    <property type="component" value="Unassembled WGS sequence"/>
</dbReference>
<accession>A0AA37XHT7</accession>
<organism evidence="2 3">
    <name type="scientific">Litorihabitans aurantiacus</name>
    <dbReference type="NCBI Taxonomy" id="1930061"/>
    <lineage>
        <taxon>Bacteria</taxon>
        <taxon>Bacillati</taxon>
        <taxon>Actinomycetota</taxon>
        <taxon>Actinomycetes</taxon>
        <taxon>Micrococcales</taxon>
        <taxon>Beutenbergiaceae</taxon>
        <taxon>Litorihabitans</taxon>
    </lineage>
</organism>
<dbReference type="Pfam" id="PF20408">
    <property type="entry name" value="Abhydrolase_11"/>
    <property type="match status" value="1"/>
</dbReference>
<feature type="domain" description="KANL3/Tex30 alpha/beta hydrolase-like" evidence="1">
    <location>
        <begin position="3"/>
        <end position="77"/>
    </location>
</feature>
<evidence type="ECO:0000259" key="1">
    <source>
        <dbReference type="Pfam" id="PF20408"/>
    </source>
</evidence>
<dbReference type="Gene3D" id="3.40.50.1820">
    <property type="entry name" value="alpha/beta hydrolase"/>
    <property type="match status" value="1"/>
</dbReference>
<keyword evidence="3" id="KW-1185">Reference proteome</keyword>